<dbReference type="AlphaFoldDB" id="A0A917BH61"/>
<dbReference type="EMBL" id="BMKQ01000001">
    <property type="protein sequence ID" value="GGF40864.1"/>
    <property type="molecule type" value="Genomic_DNA"/>
</dbReference>
<name>A0A917BH61_9ACTN</name>
<dbReference type="RefSeq" id="WP_188779062.1">
    <property type="nucleotide sequence ID" value="NZ_BMKQ01000001.1"/>
</dbReference>
<keyword evidence="3" id="KW-1185">Reference proteome</keyword>
<reference evidence="2" key="2">
    <citation type="submission" date="2020-09" db="EMBL/GenBank/DDBJ databases">
        <authorList>
            <person name="Sun Q."/>
            <person name="Zhou Y."/>
        </authorList>
    </citation>
    <scope>NUCLEOTIDE SEQUENCE</scope>
    <source>
        <strain evidence="2">CGMCC 1.16067</strain>
    </source>
</reference>
<proteinExistence type="predicted"/>
<evidence type="ECO:0000313" key="2">
    <source>
        <dbReference type="EMBL" id="GGF40864.1"/>
    </source>
</evidence>
<dbReference type="Gene3D" id="3.40.630.30">
    <property type="match status" value="2"/>
</dbReference>
<sequence length="375" mass="41291">MTSTRPRPPYLLDDSPDGPVVALRLHTVDDADRVVEQCRDPQSVAQTAVPAPYSREDAITFCTQVIPGGWEDGTEWGFAVDVDGRFGGTVTLRPERSGRAEVAYGAHPDVRGTGVMERALRLLLEWGFDEQGLETVVWYANRGNFPSRRLAWKVGVRVEGTLRRYLRQREETYDAWVGTLLAGDPREPATPWLEVPRVESPRLPIRLRAFRESDVPRIVEACTDLDTSGWLSGVVADYDEAAAYDDILRAREGAAAGTSLPMAVAATDDDRLLARVSIFDLSTVRRCGELGYWVHPAERGTGVATEAVRLLLRHALVPEEDGGLGLERVTAHAAVANTASRRVLEKAGMRELCVESRATRTRDGLADAALYELTV</sequence>
<dbReference type="InterPro" id="IPR000182">
    <property type="entry name" value="GNAT_dom"/>
</dbReference>
<dbReference type="InterPro" id="IPR051531">
    <property type="entry name" value="N-acetyltransferase"/>
</dbReference>
<dbReference type="PANTHER" id="PTHR43792">
    <property type="entry name" value="GNAT FAMILY, PUTATIVE (AFU_ORTHOLOGUE AFUA_3G00765)-RELATED-RELATED"/>
    <property type="match status" value="1"/>
</dbReference>
<accession>A0A917BH61</accession>
<comment type="caution">
    <text evidence="2">The sequence shown here is derived from an EMBL/GenBank/DDBJ whole genome shotgun (WGS) entry which is preliminary data.</text>
</comment>
<feature type="domain" description="N-acetyltransferase" evidence="1">
    <location>
        <begin position="205"/>
        <end position="375"/>
    </location>
</feature>
<dbReference type="Pfam" id="PF13302">
    <property type="entry name" value="Acetyltransf_3"/>
    <property type="match status" value="2"/>
</dbReference>
<evidence type="ECO:0000313" key="3">
    <source>
        <dbReference type="Proteomes" id="UP000649179"/>
    </source>
</evidence>
<dbReference type="PROSITE" id="PS51186">
    <property type="entry name" value="GNAT"/>
    <property type="match status" value="2"/>
</dbReference>
<organism evidence="2 3">
    <name type="scientific">Marmoricola endophyticus</name>
    <dbReference type="NCBI Taxonomy" id="2040280"/>
    <lineage>
        <taxon>Bacteria</taxon>
        <taxon>Bacillati</taxon>
        <taxon>Actinomycetota</taxon>
        <taxon>Actinomycetes</taxon>
        <taxon>Propionibacteriales</taxon>
        <taxon>Nocardioidaceae</taxon>
        <taxon>Marmoricola</taxon>
    </lineage>
</organism>
<dbReference type="GO" id="GO:0016747">
    <property type="term" value="F:acyltransferase activity, transferring groups other than amino-acyl groups"/>
    <property type="evidence" value="ECO:0007669"/>
    <property type="project" value="InterPro"/>
</dbReference>
<dbReference type="SUPFAM" id="SSF55729">
    <property type="entry name" value="Acyl-CoA N-acyltransferases (Nat)"/>
    <property type="match status" value="2"/>
</dbReference>
<evidence type="ECO:0000259" key="1">
    <source>
        <dbReference type="PROSITE" id="PS51186"/>
    </source>
</evidence>
<dbReference type="CDD" id="cd04301">
    <property type="entry name" value="NAT_SF"/>
    <property type="match status" value="1"/>
</dbReference>
<feature type="domain" description="N-acetyltransferase" evidence="1">
    <location>
        <begin position="21"/>
        <end position="187"/>
    </location>
</feature>
<dbReference type="InterPro" id="IPR016181">
    <property type="entry name" value="Acyl_CoA_acyltransferase"/>
</dbReference>
<reference evidence="2" key="1">
    <citation type="journal article" date="2014" name="Int. J. Syst. Evol. Microbiol.">
        <title>Complete genome sequence of Corynebacterium casei LMG S-19264T (=DSM 44701T), isolated from a smear-ripened cheese.</title>
        <authorList>
            <consortium name="US DOE Joint Genome Institute (JGI-PGF)"/>
            <person name="Walter F."/>
            <person name="Albersmeier A."/>
            <person name="Kalinowski J."/>
            <person name="Ruckert C."/>
        </authorList>
    </citation>
    <scope>NUCLEOTIDE SEQUENCE</scope>
    <source>
        <strain evidence="2">CGMCC 1.16067</strain>
    </source>
</reference>
<dbReference type="Proteomes" id="UP000649179">
    <property type="component" value="Unassembled WGS sequence"/>
</dbReference>
<gene>
    <name evidence="2" type="ORF">GCM10011519_13180</name>
</gene>
<protein>
    <recommendedName>
        <fullName evidence="1">N-acetyltransferase domain-containing protein</fullName>
    </recommendedName>
</protein>